<dbReference type="Gene3D" id="3.55.30.10">
    <property type="entry name" value="Hsp33 domain"/>
    <property type="match status" value="1"/>
</dbReference>
<dbReference type="PANTHER" id="PTHR30111:SF1">
    <property type="entry name" value="33 KDA CHAPERONIN"/>
    <property type="match status" value="1"/>
</dbReference>
<dbReference type="eggNOG" id="COG1546">
    <property type="taxonomic scope" value="Bacteria"/>
</dbReference>
<gene>
    <name evidence="7" type="primary">hslO</name>
    <name evidence="7" type="ORF">MOVI_6860</name>
</gene>
<proteinExistence type="predicted"/>
<dbReference type="STRING" id="1188239.MOVI_6860"/>
<evidence type="ECO:0000313" key="8">
    <source>
        <dbReference type="Proteomes" id="UP000020977"/>
    </source>
</evidence>
<evidence type="ECO:0000256" key="3">
    <source>
        <dbReference type="ARBA" id="ARBA00023157"/>
    </source>
</evidence>
<keyword evidence="4" id="KW-0143">Chaperone</keyword>
<keyword evidence="1" id="KW-0963">Cytoplasm</keyword>
<reference evidence="7 8" key="1">
    <citation type="submission" date="2014-03" db="EMBL/GenBank/DDBJ databases">
        <title>Genome sequence of Mycoplasma ovipneumoniae strain 14811.</title>
        <authorList>
            <person name="Sirand-Pugnet P."/>
            <person name="Breton M."/>
            <person name="Dordet-Frisoni E."/>
            <person name="Baranowski E."/>
            <person name="Barre A."/>
            <person name="Couture C."/>
            <person name="Dupuy V."/>
            <person name="Gaurivaud P."/>
            <person name="Jacob D."/>
            <person name="Lemaitre C."/>
            <person name="Manso-Silvan L."/>
            <person name="Nikolski M."/>
            <person name="Nouvel L.-X."/>
            <person name="Poumarat F."/>
            <person name="Tardy F."/>
            <person name="Thebault P."/>
            <person name="Theil S."/>
            <person name="Citti C."/>
            <person name="Thiaucourt F."/>
            <person name="Blanchard A."/>
        </authorList>
    </citation>
    <scope>NUCLEOTIDE SEQUENCE [LARGE SCALE GENOMIC DNA]</scope>
    <source>
        <strain evidence="7 8">14811</strain>
    </source>
</reference>
<keyword evidence="5" id="KW-0676">Redox-active center</keyword>
<dbReference type="AlphaFoldDB" id="A0A014M1J5"/>
<evidence type="ECO:0000256" key="5">
    <source>
        <dbReference type="ARBA" id="ARBA00023284"/>
    </source>
</evidence>
<evidence type="ECO:0000259" key="6">
    <source>
        <dbReference type="Pfam" id="PF02464"/>
    </source>
</evidence>
<dbReference type="GO" id="GO:0042026">
    <property type="term" value="P:protein refolding"/>
    <property type="evidence" value="ECO:0007669"/>
    <property type="project" value="TreeGrafter"/>
</dbReference>
<dbReference type="Proteomes" id="UP000020977">
    <property type="component" value="Unassembled WGS sequence"/>
</dbReference>
<organism evidence="7 8">
    <name type="scientific">Mesomycoplasma ovipneumoniae 14811</name>
    <dbReference type="NCBI Taxonomy" id="1188239"/>
    <lineage>
        <taxon>Bacteria</taxon>
        <taxon>Bacillati</taxon>
        <taxon>Mycoplasmatota</taxon>
        <taxon>Mycoplasmoidales</taxon>
        <taxon>Metamycoplasmataceae</taxon>
        <taxon>Mesomycoplasma</taxon>
    </lineage>
</organism>
<dbReference type="RefSeq" id="WP_044284502.1">
    <property type="nucleotide sequence ID" value="NZ_JFAD01000036.1"/>
</dbReference>
<dbReference type="GO" id="GO:0051082">
    <property type="term" value="F:unfolded protein binding"/>
    <property type="evidence" value="ECO:0007669"/>
    <property type="project" value="InterPro"/>
</dbReference>
<dbReference type="SUPFAM" id="SSF118352">
    <property type="entry name" value="HSP33 redox switch-like"/>
    <property type="match status" value="1"/>
</dbReference>
<dbReference type="eggNOG" id="COG1281">
    <property type="taxonomic scope" value="Bacteria"/>
</dbReference>
<feature type="domain" description="CinA C-terminal" evidence="6">
    <location>
        <begin position="274"/>
        <end position="403"/>
    </location>
</feature>
<evidence type="ECO:0000313" key="7">
    <source>
        <dbReference type="EMBL" id="EXU60838.1"/>
    </source>
</evidence>
<dbReference type="InterPro" id="IPR000397">
    <property type="entry name" value="Heat_shock_Hsp33"/>
</dbReference>
<evidence type="ECO:0000256" key="4">
    <source>
        <dbReference type="ARBA" id="ARBA00023186"/>
    </source>
</evidence>
<dbReference type="PANTHER" id="PTHR30111">
    <property type="entry name" value="33 KDA CHAPERONIN"/>
    <property type="match status" value="1"/>
</dbReference>
<protein>
    <submittedName>
        <fullName evidence="7">Hsp33-like chaperonin</fullName>
    </submittedName>
</protein>
<dbReference type="Pfam" id="PF01430">
    <property type="entry name" value="HSP33"/>
    <property type="match status" value="1"/>
</dbReference>
<name>A0A014M1J5_9BACT</name>
<comment type="caution">
    <text evidence="7">The sequence shown here is derived from an EMBL/GenBank/DDBJ whole genome shotgun (WGS) entry which is preliminary data.</text>
</comment>
<dbReference type="GO" id="GO:0044183">
    <property type="term" value="F:protein folding chaperone"/>
    <property type="evidence" value="ECO:0007669"/>
    <property type="project" value="TreeGrafter"/>
</dbReference>
<dbReference type="Gene3D" id="3.90.1280.10">
    <property type="entry name" value="HSP33 redox switch-like"/>
    <property type="match status" value="1"/>
</dbReference>
<evidence type="ECO:0000256" key="1">
    <source>
        <dbReference type="ARBA" id="ARBA00022490"/>
    </source>
</evidence>
<dbReference type="EMBL" id="JFAD01000036">
    <property type="protein sequence ID" value="EXU60838.1"/>
    <property type="molecule type" value="Genomic_DNA"/>
</dbReference>
<accession>A0A014M1J5</accession>
<dbReference type="InterPro" id="IPR016154">
    <property type="entry name" value="Heat_shock_Hsp33_C"/>
</dbReference>
<dbReference type="Gene3D" id="3.90.950.20">
    <property type="entry name" value="CinA-like"/>
    <property type="match status" value="1"/>
</dbReference>
<keyword evidence="3" id="KW-1015">Disulfide bond</keyword>
<sequence>MSSYSKICLHKNILIVVSEMTEIVNKAINIHKLKNISSLILASFINVFGPLPTLVKEKTAGFSVKINSETVESLVLETNKKGQIRTSFSANNFEIPAHVFKNYSTNLLVSSYIGTSGFLKINQFTKKANYSGQVKLQKGDFITDLAYYFHQSQQINSVVKNLIELDENAKITKAQSLIIQLLPNHSEEEIQEVEGWLENEKMTDFMSFFSNFNQVDFQNWDYICNCKKANFEANLKLLSQEDVDFLIEKYKKIEFKCNFCSTSKTFNKKDWLMANKPFSIATVESLTGGALAAEIVKKPGASKYFAGGLVCYQNEIKEKIGIDTKNGVTNAKTALKMAKYGLDFFQTKYAIALTGNAGPTVQDGKLGQVFIAINDEVWELNFTGSRSEIIQASLDFAIEKIKEISKNSIKIF</sequence>
<dbReference type="GO" id="GO:0005737">
    <property type="term" value="C:cytoplasm"/>
    <property type="evidence" value="ECO:0007669"/>
    <property type="project" value="InterPro"/>
</dbReference>
<dbReference type="NCBIfam" id="TIGR00199">
    <property type="entry name" value="PncC_domain"/>
    <property type="match status" value="1"/>
</dbReference>
<dbReference type="SUPFAM" id="SSF142433">
    <property type="entry name" value="CinA-like"/>
    <property type="match status" value="1"/>
</dbReference>
<evidence type="ECO:0000256" key="2">
    <source>
        <dbReference type="ARBA" id="ARBA00022833"/>
    </source>
</evidence>
<dbReference type="InterPro" id="IPR036653">
    <property type="entry name" value="CinA-like_C"/>
</dbReference>
<dbReference type="Pfam" id="PF02464">
    <property type="entry name" value="CinA"/>
    <property type="match status" value="1"/>
</dbReference>
<keyword evidence="2" id="KW-0862">Zinc</keyword>
<dbReference type="SUPFAM" id="SSF64397">
    <property type="entry name" value="Hsp33 domain"/>
    <property type="match status" value="1"/>
</dbReference>
<dbReference type="InterPro" id="IPR016153">
    <property type="entry name" value="Heat_shock_Hsp33_N"/>
</dbReference>
<dbReference type="InterPro" id="IPR008136">
    <property type="entry name" value="CinA_C"/>
</dbReference>